<dbReference type="Pfam" id="PF06186">
    <property type="entry name" value="DUF992"/>
    <property type="match status" value="1"/>
</dbReference>
<dbReference type="AlphaFoldDB" id="J1K228"/>
<evidence type="ECO:0000313" key="2">
    <source>
        <dbReference type="EMBL" id="EJF91145.1"/>
    </source>
</evidence>
<dbReference type="RefSeq" id="WP_008038072.1">
    <property type="nucleotide sequence ID" value="NZ_JH725147.1"/>
</dbReference>
<gene>
    <name evidence="2" type="ORF">ME5_00477</name>
</gene>
<comment type="caution">
    <text evidence="2">The sequence shown here is derived from an EMBL/GenBank/DDBJ whole genome shotgun (WGS) entry which is preliminary data.</text>
</comment>
<dbReference type="STRING" id="1094558.ME5_00477"/>
<accession>J1K228</accession>
<feature type="signal peptide" evidence="1">
    <location>
        <begin position="1"/>
        <end position="27"/>
    </location>
</feature>
<dbReference type="eggNOG" id="ENOG5032SJ7">
    <property type="taxonomic scope" value="Bacteria"/>
</dbReference>
<evidence type="ECO:0008006" key="4">
    <source>
        <dbReference type="Google" id="ProtNLM"/>
    </source>
</evidence>
<dbReference type="Proteomes" id="UP000008952">
    <property type="component" value="Unassembled WGS sequence"/>
</dbReference>
<feature type="chain" id="PRO_5003744171" description="DUF992 domain-containing protein" evidence="1">
    <location>
        <begin position="28"/>
        <end position="166"/>
    </location>
</feature>
<keyword evidence="1" id="KW-0732">Signal</keyword>
<evidence type="ECO:0000313" key="3">
    <source>
        <dbReference type="Proteomes" id="UP000008952"/>
    </source>
</evidence>
<protein>
    <recommendedName>
        <fullName evidence="4">DUF992 domain-containing protein</fullName>
    </recommendedName>
</protein>
<dbReference type="HOGENOM" id="CLU_109378_1_1_5"/>
<sequence length="166" mass="17309">MTYFKKLMMSAALTMTTLLGFQGLANANGVVSGTLTCDSSGGMGAIVTSAKDFVCHFKPLNRKAPRESYMARLENYGVDLGVTGRTKMVWSVLATTNNKYAPGALGGTYRGVGSSVSFAAGVGSQLLGFGPVGGFTLQPLSIDVHEGVNLALGVSKLTLMPVYAEK</sequence>
<name>J1K228_9HYPH</name>
<reference evidence="2 3" key="1">
    <citation type="submission" date="2012-03" db="EMBL/GenBank/DDBJ databases">
        <title>The Genome Sequence of Bartonella tamiae Th239.</title>
        <authorList>
            <consortium name="The Broad Institute Genome Sequencing Platform"/>
            <consortium name="The Broad Institute Genome Sequencing Center for Infectious Disease"/>
            <person name="Feldgarden M."/>
            <person name="Kirby J."/>
            <person name="Kosoy M."/>
            <person name="Birtles R."/>
            <person name="Probert W.S."/>
            <person name="Chiaraviglio L."/>
            <person name="Young S.K."/>
            <person name="Zeng Q."/>
            <person name="Gargeya S."/>
            <person name="Fitzgerald M."/>
            <person name="Haas B."/>
            <person name="Abouelleil A."/>
            <person name="Alvarado L."/>
            <person name="Arachchi H.M."/>
            <person name="Berlin A."/>
            <person name="Chapman S.B."/>
            <person name="Gearin G."/>
            <person name="Goldberg J."/>
            <person name="Griggs A."/>
            <person name="Gujja S."/>
            <person name="Hansen M."/>
            <person name="Heiman D."/>
            <person name="Howarth C."/>
            <person name="Larimer J."/>
            <person name="Lui A."/>
            <person name="MacDonald P.J.P."/>
            <person name="McCowen C."/>
            <person name="Montmayeur A."/>
            <person name="Murphy C."/>
            <person name="Neiman D."/>
            <person name="Pearson M."/>
            <person name="Priest M."/>
            <person name="Roberts A."/>
            <person name="Saif S."/>
            <person name="Shea T."/>
            <person name="Sisk P."/>
            <person name="Stolte C."/>
            <person name="Sykes S."/>
            <person name="Wortman J."/>
            <person name="Nusbaum C."/>
            <person name="Birren B."/>
        </authorList>
    </citation>
    <scope>NUCLEOTIDE SEQUENCE [LARGE SCALE GENOMIC DNA]</scope>
    <source>
        <strain evidence="2 3">Th239</strain>
    </source>
</reference>
<keyword evidence="3" id="KW-1185">Reference proteome</keyword>
<dbReference type="PATRIC" id="fig|1094558.3.peg.526"/>
<dbReference type="InterPro" id="IPR009333">
    <property type="entry name" value="DUF992"/>
</dbReference>
<dbReference type="EMBL" id="AIMB01000003">
    <property type="protein sequence ID" value="EJF91145.1"/>
    <property type="molecule type" value="Genomic_DNA"/>
</dbReference>
<dbReference type="OrthoDB" id="7362478at2"/>
<organism evidence="2 3">
    <name type="scientific">Bartonella tamiae Th239</name>
    <dbReference type="NCBI Taxonomy" id="1094558"/>
    <lineage>
        <taxon>Bacteria</taxon>
        <taxon>Pseudomonadati</taxon>
        <taxon>Pseudomonadota</taxon>
        <taxon>Alphaproteobacteria</taxon>
        <taxon>Hyphomicrobiales</taxon>
        <taxon>Bartonellaceae</taxon>
        <taxon>Bartonella</taxon>
    </lineage>
</organism>
<proteinExistence type="predicted"/>
<evidence type="ECO:0000256" key="1">
    <source>
        <dbReference type="SAM" id="SignalP"/>
    </source>
</evidence>